<evidence type="ECO:0000313" key="1">
    <source>
        <dbReference type="EMBL" id="NKE10697.1"/>
    </source>
</evidence>
<sequence>MGFRLAQYLKLGWASPEVVHDQGMFWEDVDHASPNDLHIVAMDDATGAIIGYLGAAFIADENDDRKFTAENRPTFPVEEAHGIDISTWLPSSNLRLGDVMEIKRFVKGPNIPDSMKFLVPLELVLGLMGLTVNRSRPIPWAVGDLEMHVALRHLKAFGVDTEVIAGTHPSLPSDDPMWPMYVRRREVLPFIGRIQARPQINHSFEAIDHAFASGDMKTCLHGLIMAGHATTANNQDRQARR</sequence>
<evidence type="ECO:0000313" key="2">
    <source>
        <dbReference type="Proteomes" id="UP000521379"/>
    </source>
</evidence>
<reference evidence="1 2" key="1">
    <citation type="submission" date="2020-02" db="EMBL/GenBank/DDBJ databases">
        <authorList>
            <person name="Sun Q."/>
        </authorList>
    </citation>
    <scope>NUCLEOTIDE SEQUENCE [LARGE SCALE GENOMIC DNA]</scope>
    <source>
        <strain evidence="1 2">YIM 13062</strain>
    </source>
</reference>
<keyword evidence="2" id="KW-1185">Reference proteome</keyword>
<protein>
    <recommendedName>
        <fullName evidence="3">GNAT family N-acetyltransferase</fullName>
    </recommendedName>
</protein>
<gene>
    <name evidence="1" type="ORF">GTW58_12325</name>
</gene>
<dbReference type="RefSeq" id="WP_157980595.1">
    <property type="nucleotide sequence ID" value="NZ_JAAVUN010000039.1"/>
</dbReference>
<comment type="caution">
    <text evidence="1">The sequence shown here is derived from an EMBL/GenBank/DDBJ whole genome shotgun (WGS) entry which is preliminary data.</text>
</comment>
<evidence type="ECO:0008006" key="3">
    <source>
        <dbReference type="Google" id="ProtNLM"/>
    </source>
</evidence>
<proteinExistence type="predicted"/>
<name>A0A846TZR0_9MICC</name>
<accession>A0A846TZR0</accession>
<dbReference type="Proteomes" id="UP000521379">
    <property type="component" value="Unassembled WGS sequence"/>
</dbReference>
<dbReference type="AlphaFoldDB" id="A0A846TZR0"/>
<organism evidence="1 2">
    <name type="scientific">Kocuria subflava</name>
    <dbReference type="NCBI Taxonomy" id="1736139"/>
    <lineage>
        <taxon>Bacteria</taxon>
        <taxon>Bacillati</taxon>
        <taxon>Actinomycetota</taxon>
        <taxon>Actinomycetes</taxon>
        <taxon>Micrococcales</taxon>
        <taxon>Micrococcaceae</taxon>
        <taxon>Kocuria</taxon>
    </lineage>
</organism>
<dbReference type="EMBL" id="JAAVUN010000039">
    <property type="protein sequence ID" value="NKE10697.1"/>
    <property type="molecule type" value="Genomic_DNA"/>
</dbReference>